<name>A0A6H9SSQ5_9BURK</name>
<keyword evidence="2" id="KW-1133">Transmembrane helix</keyword>
<dbReference type="InterPro" id="IPR021344">
    <property type="entry name" value="DUF2970"/>
</dbReference>
<evidence type="ECO:0000313" key="5">
    <source>
        <dbReference type="Proteomes" id="UP000430232"/>
    </source>
</evidence>
<feature type="region of interest" description="Disordered" evidence="1">
    <location>
        <begin position="90"/>
        <end position="114"/>
    </location>
</feature>
<gene>
    <name evidence="4" type="ORF">BLA24064_02845</name>
    <name evidence="3" type="ORF">F7R21_16960</name>
</gene>
<dbReference type="OrthoDB" id="8657357at2"/>
<keyword evidence="4" id="KW-0418">Kinase</keyword>
<evidence type="ECO:0000256" key="1">
    <source>
        <dbReference type="SAM" id="MobiDB-lite"/>
    </source>
</evidence>
<proteinExistence type="predicted"/>
<keyword evidence="4" id="KW-0808">Transferase</keyword>
<evidence type="ECO:0000313" key="4">
    <source>
        <dbReference type="EMBL" id="VWB61487.1"/>
    </source>
</evidence>
<organism evidence="3 5">
    <name type="scientific">Burkholderia latens</name>
    <dbReference type="NCBI Taxonomy" id="488446"/>
    <lineage>
        <taxon>Bacteria</taxon>
        <taxon>Pseudomonadati</taxon>
        <taxon>Pseudomonadota</taxon>
        <taxon>Betaproteobacteria</taxon>
        <taxon>Burkholderiales</taxon>
        <taxon>Burkholderiaceae</taxon>
        <taxon>Burkholderia</taxon>
        <taxon>Burkholderia cepacia complex</taxon>
    </lineage>
</organism>
<evidence type="ECO:0000313" key="6">
    <source>
        <dbReference type="Proteomes" id="UP000494222"/>
    </source>
</evidence>
<sequence>MKLFGMIRLVLWSFFGVRDSGAHAADLANVSFTLLPLVATVLAVLVGVVICGVVHFVVDPTATMQGFRIVAGSRARCRAVSASRDLTGTLSRRRRRRRSRRRGDDQRRRIVRPA</sequence>
<dbReference type="Proteomes" id="UP000430232">
    <property type="component" value="Unassembled WGS sequence"/>
</dbReference>
<reference evidence="3 5" key="1">
    <citation type="submission" date="2019-09" db="EMBL/GenBank/DDBJ databases">
        <title>Draft genome sequences of 48 bacterial type strains from the CCUG.</title>
        <authorList>
            <person name="Tunovic T."/>
            <person name="Pineiro-Iglesias B."/>
            <person name="Unosson C."/>
            <person name="Inganas E."/>
            <person name="Ohlen M."/>
            <person name="Cardew S."/>
            <person name="Jensie-Markopoulos S."/>
            <person name="Salva-Serra F."/>
            <person name="Jaen-Luchoro D."/>
            <person name="Karlsson R."/>
            <person name="Svensson-Stadler L."/>
            <person name="Chun J."/>
            <person name="Moore E."/>
        </authorList>
    </citation>
    <scope>NUCLEOTIDE SEQUENCE [LARGE SCALE GENOMIC DNA]</scope>
    <source>
        <strain evidence="3 5">CCUG 54555</strain>
    </source>
</reference>
<keyword evidence="2" id="KW-0812">Transmembrane</keyword>
<feature type="transmembrane region" description="Helical" evidence="2">
    <location>
        <begin position="34"/>
        <end position="58"/>
    </location>
</feature>
<dbReference type="AlphaFoldDB" id="A0A6H9SSQ5"/>
<dbReference type="Pfam" id="PF11174">
    <property type="entry name" value="DUF2970"/>
    <property type="match status" value="1"/>
</dbReference>
<feature type="compositionally biased region" description="Basic residues" evidence="1">
    <location>
        <begin position="91"/>
        <end position="101"/>
    </location>
</feature>
<accession>A0A6H9SSQ5</accession>
<protein>
    <submittedName>
        <fullName evidence="3">DUF2970 domain-containing protein</fullName>
    </submittedName>
    <submittedName>
        <fullName evidence="4">Glycerol kinase</fullName>
    </submittedName>
</protein>
<evidence type="ECO:0000313" key="3">
    <source>
        <dbReference type="EMBL" id="KAB0640531.1"/>
    </source>
</evidence>
<keyword evidence="2" id="KW-0472">Membrane</keyword>
<dbReference type="Proteomes" id="UP000494222">
    <property type="component" value="Unassembled WGS sequence"/>
</dbReference>
<dbReference type="GO" id="GO:0016301">
    <property type="term" value="F:kinase activity"/>
    <property type="evidence" value="ECO:0007669"/>
    <property type="project" value="UniProtKB-KW"/>
</dbReference>
<evidence type="ECO:0000256" key="2">
    <source>
        <dbReference type="SAM" id="Phobius"/>
    </source>
</evidence>
<keyword evidence="5" id="KW-1185">Reference proteome</keyword>
<dbReference type="EMBL" id="CABVPL010000017">
    <property type="protein sequence ID" value="VWB61487.1"/>
    <property type="molecule type" value="Genomic_DNA"/>
</dbReference>
<reference evidence="4 6" key="2">
    <citation type="submission" date="2019-09" db="EMBL/GenBank/DDBJ databases">
        <authorList>
            <person name="Depoorter E."/>
        </authorList>
    </citation>
    <scope>NUCLEOTIDE SEQUENCE [LARGE SCALE GENOMIC DNA]</scope>
    <source>
        <strain evidence="4">LMG 24064</strain>
    </source>
</reference>
<dbReference type="EMBL" id="VZOJ01000043">
    <property type="protein sequence ID" value="KAB0640531.1"/>
    <property type="molecule type" value="Genomic_DNA"/>
</dbReference>